<evidence type="ECO:0000256" key="15">
    <source>
        <dbReference type="ARBA" id="ARBA00068150"/>
    </source>
</evidence>
<dbReference type="InterPro" id="IPR001789">
    <property type="entry name" value="Sig_transdc_resp-reg_receiver"/>
</dbReference>
<dbReference type="SUPFAM" id="SSF52172">
    <property type="entry name" value="CheY-like"/>
    <property type="match status" value="2"/>
</dbReference>
<keyword evidence="8" id="KW-0547">Nucleotide-binding</keyword>
<dbReference type="EMBL" id="FOLE01000003">
    <property type="protein sequence ID" value="SFC16476.1"/>
    <property type="molecule type" value="Genomic_DNA"/>
</dbReference>
<evidence type="ECO:0000256" key="11">
    <source>
        <dbReference type="ARBA" id="ARBA00022989"/>
    </source>
</evidence>
<evidence type="ECO:0000259" key="20">
    <source>
        <dbReference type="PROSITE" id="PS50112"/>
    </source>
</evidence>
<keyword evidence="24" id="KW-1185">Reference proteome</keyword>
<dbReference type="Gene3D" id="3.30.565.10">
    <property type="entry name" value="Histidine kinase-like ATPase, C-terminal domain"/>
    <property type="match status" value="1"/>
</dbReference>
<keyword evidence="4" id="KW-1003">Cell membrane</keyword>
<evidence type="ECO:0000256" key="6">
    <source>
        <dbReference type="ARBA" id="ARBA00022679"/>
    </source>
</evidence>
<dbReference type="PROSITE" id="PS50113">
    <property type="entry name" value="PAC"/>
    <property type="match status" value="2"/>
</dbReference>
<keyword evidence="13" id="KW-0472">Membrane</keyword>
<dbReference type="SMART" id="SM00388">
    <property type="entry name" value="HisKA"/>
    <property type="match status" value="1"/>
</dbReference>
<dbReference type="FunFam" id="3.30.565.10:FF:000010">
    <property type="entry name" value="Sensor histidine kinase RcsC"/>
    <property type="match status" value="1"/>
</dbReference>
<evidence type="ECO:0000259" key="19">
    <source>
        <dbReference type="PROSITE" id="PS50110"/>
    </source>
</evidence>
<dbReference type="InterPro" id="IPR008207">
    <property type="entry name" value="Sig_transdc_His_kin_Hpt_dom"/>
</dbReference>
<dbReference type="InterPro" id="IPR036890">
    <property type="entry name" value="HATPase_C_sf"/>
</dbReference>
<evidence type="ECO:0000256" key="5">
    <source>
        <dbReference type="ARBA" id="ARBA00022553"/>
    </source>
</evidence>
<dbReference type="Gene3D" id="1.20.120.160">
    <property type="entry name" value="HPT domain"/>
    <property type="match status" value="1"/>
</dbReference>
<feature type="domain" description="PAC" evidence="21">
    <location>
        <begin position="203"/>
        <end position="255"/>
    </location>
</feature>
<dbReference type="Pfam" id="PF02518">
    <property type="entry name" value="HATPase_c"/>
    <property type="match status" value="1"/>
</dbReference>
<dbReference type="InterPro" id="IPR013655">
    <property type="entry name" value="PAS_fold_3"/>
</dbReference>
<dbReference type="PANTHER" id="PTHR45339:SF1">
    <property type="entry name" value="HYBRID SIGNAL TRANSDUCTION HISTIDINE KINASE J"/>
    <property type="match status" value="1"/>
</dbReference>
<evidence type="ECO:0000256" key="8">
    <source>
        <dbReference type="ARBA" id="ARBA00022741"/>
    </source>
</evidence>
<dbReference type="GO" id="GO:0005524">
    <property type="term" value="F:ATP binding"/>
    <property type="evidence" value="ECO:0007669"/>
    <property type="project" value="UniProtKB-KW"/>
</dbReference>
<dbReference type="AlphaFoldDB" id="A0A1I1GYB3"/>
<dbReference type="CDD" id="cd00130">
    <property type="entry name" value="PAS"/>
    <property type="match status" value="2"/>
</dbReference>
<evidence type="ECO:0000259" key="18">
    <source>
        <dbReference type="PROSITE" id="PS50109"/>
    </source>
</evidence>
<evidence type="ECO:0000256" key="1">
    <source>
        <dbReference type="ARBA" id="ARBA00000085"/>
    </source>
</evidence>
<feature type="domain" description="PAC" evidence="21">
    <location>
        <begin position="323"/>
        <end position="375"/>
    </location>
</feature>
<evidence type="ECO:0000259" key="22">
    <source>
        <dbReference type="PROSITE" id="PS50894"/>
    </source>
</evidence>
<dbReference type="InterPro" id="IPR013767">
    <property type="entry name" value="PAS_fold"/>
</dbReference>
<dbReference type="GO" id="GO:0005886">
    <property type="term" value="C:plasma membrane"/>
    <property type="evidence" value="ECO:0007669"/>
    <property type="project" value="UniProtKB-SubCell"/>
</dbReference>
<evidence type="ECO:0000256" key="10">
    <source>
        <dbReference type="ARBA" id="ARBA00022840"/>
    </source>
</evidence>
<dbReference type="InterPro" id="IPR000014">
    <property type="entry name" value="PAS"/>
</dbReference>
<dbReference type="OrthoDB" id="9811889at2"/>
<evidence type="ECO:0000256" key="17">
    <source>
        <dbReference type="PROSITE-ProRule" id="PRU00169"/>
    </source>
</evidence>
<reference evidence="23 24" key="1">
    <citation type="submission" date="2016-10" db="EMBL/GenBank/DDBJ databases">
        <authorList>
            <person name="de Groot N.N."/>
        </authorList>
    </citation>
    <scope>NUCLEOTIDE SEQUENCE [LARGE SCALE GENOMIC DNA]</scope>
    <source>
        <strain evidence="23 24">DSM 6793</strain>
    </source>
</reference>
<dbReference type="InterPro" id="IPR035965">
    <property type="entry name" value="PAS-like_dom_sf"/>
</dbReference>
<dbReference type="Gene3D" id="3.40.50.2300">
    <property type="match status" value="2"/>
</dbReference>
<keyword evidence="9" id="KW-0418">Kinase</keyword>
<dbReference type="CDD" id="cd17546">
    <property type="entry name" value="REC_hyHK_CKI1_RcsC-like"/>
    <property type="match status" value="1"/>
</dbReference>
<dbReference type="Pfam" id="PF01627">
    <property type="entry name" value="Hpt"/>
    <property type="match status" value="1"/>
</dbReference>
<dbReference type="SMART" id="SM00091">
    <property type="entry name" value="PAS"/>
    <property type="match status" value="2"/>
</dbReference>
<feature type="domain" description="HPt" evidence="22">
    <location>
        <begin position="792"/>
        <end position="896"/>
    </location>
</feature>
<dbReference type="CDD" id="cd17534">
    <property type="entry name" value="REC_DC-like"/>
    <property type="match status" value="1"/>
</dbReference>
<dbReference type="NCBIfam" id="TIGR00229">
    <property type="entry name" value="sensory_box"/>
    <property type="match status" value="2"/>
</dbReference>
<dbReference type="Pfam" id="PF00989">
    <property type="entry name" value="PAS"/>
    <property type="match status" value="1"/>
</dbReference>
<dbReference type="Pfam" id="PF00512">
    <property type="entry name" value="HisKA"/>
    <property type="match status" value="1"/>
</dbReference>
<keyword evidence="11" id="KW-1133">Transmembrane helix</keyword>
<dbReference type="SMART" id="SM00086">
    <property type="entry name" value="PAC"/>
    <property type="match status" value="2"/>
</dbReference>
<name>A0A1I1GYB3_9BACT</name>
<feature type="modified residue" description="4-aspartylphosphate" evidence="17">
    <location>
        <position position="54"/>
    </location>
</feature>
<feature type="modified residue" description="Phosphohistidine" evidence="16">
    <location>
        <position position="835"/>
    </location>
</feature>
<dbReference type="SMART" id="SM00387">
    <property type="entry name" value="HATPase_c"/>
    <property type="match status" value="1"/>
</dbReference>
<feature type="domain" description="Response regulatory" evidence="19">
    <location>
        <begin position="639"/>
        <end position="754"/>
    </location>
</feature>
<keyword evidence="10" id="KW-0067">ATP-binding</keyword>
<keyword evidence="5 17" id="KW-0597">Phosphoprotein</keyword>
<dbReference type="PROSITE" id="PS50112">
    <property type="entry name" value="PAS"/>
    <property type="match status" value="2"/>
</dbReference>
<evidence type="ECO:0000256" key="13">
    <source>
        <dbReference type="ARBA" id="ARBA00023136"/>
    </source>
</evidence>
<dbReference type="Gene3D" id="1.10.287.130">
    <property type="match status" value="1"/>
</dbReference>
<evidence type="ECO:0000256" key="4">
    <source>
        <dbReference type="ARBA" id="ARBA00022475"/>
    </source>
</evidence>
<evidence type="ECO:0000256" key="14">
    <source>
        <dbReference type="ARBA" id="ARBA00064003"/>
    </source>
</evidence>
<accession>A0A1I1GYB3</accession>
<dbReference type="InterPro" id="IPR036097">
    <property type="entry name" value="HisK_dim/P_sf"/>
</dbReference>
<dbReference type="FunFam" id="1.10.287.130:FF:000002">
    <property type="entry name" value="Two-component osmosensing histidine kinase"/>
    <property type="match status" value="1"/>
</dbReference>
<dbReference type="SUPFAM" id="SSF55874">
    <property type="entry name" value="ATPase domain of HSP90 chaperone/DNA topoisomerase II/histidine kinase"/>
    <property type="match status" value="1"/>
</dbReference>
<dbReference type="InterPro" id="IPR000700">
    <property type="entry name" value="PAS-assoc_C"/>
</dbReference>
<dbReference type="InterPro" id="IPR001610">
    <property type="entry name" value="PAC"/>
</dbReference>
<comment type="catalytic activity">
    <reaction evidence="1">
        <text>ATP + protein L-histidine = ADP + protein N-phospho-L-histidine.</text>
        <dbReference type="EC" id="2.7.13.3"/>
    </reaction>
</comment>
<dbReference type="SUPFAM" id="SSF47384">
    <property type="entry name" value="Homodimeric domain of signal transducing histidine kinase"/>
    <property type="match status" value="1"/>
</dbReference>
<dbReference type="STRING" id="927664.SAMN05421780_103132"/>
<comment type="subcellular location">
    <subcellularLocation>
        <location evidence="2">Cell membrane</location>
        <topology evidence="2">Multi-pass membrane protein</topology>
    </subcellularLocation>
</comment>
<dbReference type="SUPFAM" id="SSF55785">
    <property type="entry name" value="PYP-like sensor domain (PAS domain)"/>
    <property type="match status" value="2"/>
</dbReference>
<sequence length="897" mass="101910">MEKKILLVEDDILVLKFLTKVLEQHGYSIVATASDAVQVFSYLTSNEVDLILMDIQISGDLDGVETAKKIQEIKDIPIIYLTSSSDAETIERASQSGAYGYLPKPIDRHSLFSTIDLAIYKHSMEQLLKQKNAQLDMILSSTQDIVWSADLENNTMPYINAVAAKIYGQSTEPLEKDLNYWKNIVHPDDHDKIRIIFYKSENTQIDYRIIRPNGETRWLSDHISFRHNSLGKLVGVDGIARDITEQKKIQDELLLHNKALDTTLDAVCIGNMTGKITYGNAALSKLFGFRENDTQVLEQHRFMFIDNTVEDNISEHINCNENWATQTQIFNRQGDSIPILLKVSIIYNQKNEKVGFMRTYNDLREQMKIQQFIRDKEIAEHTAALKQQFLANMSHEIRTPMNGIIGLTDFLLKGNLECEQREQLTIIKQSADYLLTLLNDILDLSKLEAGKTILYPEIAATDRIFAQLKGMFGHLADRKGLKLQFKLGENLPSHVMADAKRVMQIFANLLSNAIKFTEKGSVSISLENYFSKDDRLWLKAEVRDTGIGIKADNIESLFQNFTQLDDSLSRKHEGTGLGLAIVRELVELMEGQITVESELGKGSCFKFFFKVELVPQAAIISHNSEAQNNKMPQLAEGIRVLLVEDNSVNQKVASLWLEAEGCIVRIANNGQEALDIFEENLFDIILMDIQMPIMDGITATQILKKRYQNLPPIIAVSANALDGDKERYIAQGLDDYLAKPVQSHNFLGLIDKWFKNENFKPENTTNKPVIDEAKSWKTAPIFNPNALAFALKSPQKIMTLEMLYESLETDLTTLISNSLLAEQTHDSEQWQREIHTIKGLCGTMGASRLHELCKLIDKHLKAKETPSASLLQQHLEEQYQFLMLEFRKFIENEKAQP</sequence>
<dbReference type="EC" id="2.7.13.3" evidence="3"/>
<feature type="domain" description="Response regulatory" evidence="19">
    <location>
        <begin position="4"/>
        <end position="119"/>
    </location>
</feature>
<keyword evidence="7" id="KW-0812">Transmembrane</keyword>
<dbReference type="InterPro" id="IPR003594">
    <property type="entry name" value="HATPase_dom"/>
</dbReference>
<organism evidence="23 24">
    <name type="scientific">Flexibacter flexilis DSM 6793</name>
    <dbReference type="NCBI Taxonomy" id="927664"/>
    <lineage>
        <taxon>Bacteria</taxon>
        <taxon>Pseudomonadati</taxon>
        <taxon>Bacteroidota</taxon>
        <taxon>Cytophagia</taxon>
        <taxon>Cytophagales</taxon>
        <taxon>Flexibacteraceae</taxon>
        <taxon>Flexibacter</taxon>
    </lineage>
</organism>
<dbReference type="RefSeq" id="WP_091509914.1">
    <property type="nucleotide sequence ID" value="NZ_FOLE01000003.1"/>
</dbReference>
<evidence type="ECO:0000256" key="16">
    <source>
        <dbReference type="PROSITE-ProRule" id="PRU00110"/>
    </source>
</evidence>
<dbReference type="InterPro" id="IPR011006">
    <property type="entry name" value="CheY-like_superfamily"/>
</dbReference>
<evidence type="ECO:0000256" key="3">
    <source>
        <dbReference type="ARBA" id="ARBA00012438"/>
    </source>
</evidence>
<dbReference type="Proteomes" id="UP000199514">
    <property type="component" value="Unassembled WGS sequence"/>
</dbReference>
<dbReference type="InterPro" id="IPR005467">
    <property type="entry name" value="His_kinase_dom"/>
</dbReference>
<evidence type="ECO:0000313" key="24">
    <source>
        <dbReference type="Proteomes" id="UP000199514"/>
    </source>
</evidence>
<evidence type="ECO:0000256" key="12">
    <source>
        <dbReference type="ARBA" id="ARBA00023012"/>
    </source>
</evidence>
<gene>
    <name evidence="23" type="ORF">SAMN05421780_103132</name>
</gene>
<evidence type="ECO:0000313" key="23">
    <source>
        <dbReference type="EMBL" id="SFC16476.1"/>
    </source>
</evidence>
<feature type="domain" description="PAS" evidence="20">
    <location>
        <begin position="131"/>
        <end position="204"/>
    </location>
</feature>
<keyword evidence="12" id="KW-0902">Two-component regulatory system</keyword>
<feature type="modified residue" description="4-aspartylphosphate" evidence="17">
    <location>
        <position position="688"/>
    </location>
</feature>
<dbReference type="PRINTS" id="PR00344">
    <property type="entry name" value="BCTRLSENSOR"/>
</dbReference>
<keyword evidence="6" id="KW-0808">Transferase</keyword>
<feature type="domain" description="PAS" evidence="20">
    <location>
        <begin position="258"/>
        <end position="293"/>
    </location>
</feature>
<dbReference type="SMART" id="SM00448">
    <property type="entry name" value="REC"/>
    <property type="match status" value="2"/>
</dbReference>
<dbReference type="PROSITE" id="PS50894">
    <property type="entry name" value="HPT"/>
    <property type="match status" value="1"/>
</dbReference>
<dbReference type="Pfam" id="PF00072">
    <property type="entry name" value="Response_reg"/>
    <property type="match status" value="2"/>
</dbReference>
<dbReference type="PROSITE" id="PS50109">
    <property type="entry name" value="HIS_KIN"/>
    <property type="match status" value="1"/>
</dbReference>
<comment type="subunit">
    <text evidence="14">At low DSF concentrations, interacts with RpfF.</text>
</comment>
<dbReference type="SUPFAM" id="SSF47226">
    <property type="entry name" value="Histidine-containing phosphotransfer domain, HPT domain"/>
    <property type="match status" value="1"/>
</dbReference>
<evidence type="ECO:0000256" key="7">
    <source>
        <dbReference type="ARBA" id="ARBA00022692"/>
    </source>
</evidence>
<dbReference type="Gene3D" id="3.30.450.20">
    <property type="entry name" value="PAS domain"/>
    <property type="match status" value="2"/>
</dbReference>
<proteinExistence type="predicted"/>
<dbReference type="InterPro" id="IPR004358">
    <property type="entry name" value="Sig_transdc_His_kin-like_C"/>
</dbReference>
<dbReference type="CDD" id="cd16922">
    <property type="entry name" value="HATPase_EvgS-ArcB-TorS-like"/>
    <property type="match status" value="1"/>
</dbReference>
<dbReference type="PROSITE" id="PS50110">
    <property type="entry name" value="RESPONSE_REGULATORY"/>
    <property type="match status" value="2"/>
</dbReference>
<protein>
    <recommendedName>
        <fullName evidence="15">Sensory/regulatory protein RpfC</fullName>
        <ecNumber evidence="3">2.7.13.3</ecNumber>
    </recommendedName>
</protein>
<evidence type="ECO:0000259" key="21">
    <source>
        <dbReference type="PROSITE" id="PS50113"/>
    </source>
</evidence>
<dbReference type="GO" id="GO:0006355">
    <property type="term" value="P:regulation of DNA-templated transcription"/>
    <property type="evidence" value="ECO:0007669"/>
    <property type="project" value="InterPro"/>
</dbReference>
<dbReference type="InterPro" id="IPR036641">
    <property type="entry name" value="HPT_dom_sf"/>
</dbReference>
<dbReference type="GO" id="GO:0000155">
    <property type="term" value="F:phosphorelay sensor kinase activity"/>
    <property type="evidence" value="ECO:0007669"/>
    <property type="project" value="InterPro"/>
</dbReference>
<dbReference type="CDD" id="cd00082">
    <property type="entry name" value="HisKA"/>
    <property type="match status" value="1"/>
</dbReference>
<evidence type="ECO:0000256" key="9">
    <source>
        <dbReference type="ARBA" id="ARBA00022777"/>
    </source>
</evidence>
<dbReference type="Pfam" id="PF08447">
    <property type="entry name" value="PAS_3"/>
    <property type="match status" value="1"/>
</dbReference>
<dbReference type="PANTHER" id="PTHR45339">
    <property type="entry name" value="HYBRID SIGNAL TRANSDUCTION HISTIDINE KINASE J"/>
    <property type="match status" value="1"/>
</dbReference>
<feature type="domain" description="Histidine kinase" evidence="18">
    <location>
        <begin position="392"/>
        <end position="613"/>
    </location>
</feature>
<evidence type="ECO:0000256" key="2">
    <source>
        <dbReference type="ARBA" id="ARBA00004651"/>
    </source>
</evidence>
<dbReference type="InterPro" id="IPR003661">
    <property type="entry name" value="HisK_dim/P_dom"/>
</dbReference>